<comment type="caution">
    <text evidence="1">The sequence shown here is derived from an EMBL/GenBank/DDBJ whole genome shotgun (WGS) entry which is preliminary data.</text>
</comment>
<evidence type="ECO:0000313" key="2">
    <source>
        <dbReference type="Proteomes" id="UP000299102"/>
    </source>
</evidence>
<keyword evidence="2" id="KW-1185">Reference proteome</keyword>
<protein>
    <submittedName>
        <fullName evidence="1">Uncharacterized protein</fullName>
    </submittedName>
</protein>
<dbReference type="AlphaFoldDB" id="A0A4C1T7E9"/>
<dbReference type="EMBL" id="BGZK01000035">
    <property type="protein sequence ID" value="GBP09398.1"/>
    <property type="molecule type" value="Genomic_DNA"/>
</dbReference>
<sequence length="100" mass="11563">MTLKKYLQQEKGLYKGSHSIFESRSRLGKSLVRFSERNLFCGRIGANVVTNAVTISTHDAFAFALFWRDNKYSKYVSTLLALRYCLLMDQVSEQPEYGLR</sequence>
<evidence type="ECO:0000313" key="1">
    <source>
        <dbReference type="EMBL" id="GBP09398.1"/>
    </source>
</evidence>
<accession>A0A4C1T7E9</accession>
<organism evidence="1 2">
    <name type="scientific">Eumeta variegata</name>
    <name type="common">Bagworm moth</name>
    <name type="synonym">Eumeta japonica</name>
    <dbReference type="NCBI Taxonomy" id="151549"/>
    <lineage>
        <taxon>Eukaryota</taxon>
        <taxon>Metazoa</taxon>
        <taxon>Ecdysozoa</taxon>
        <taxon>Arthropoda</taxon>
        <taxon>Hexapoda</taxon>
        <taxon>Insecta</taxon>
        <taxon>Pterygota</taxon>
        <taxon>Neoptera</taxon>
        <taxon>Endopterygota</taxon>
        <taxon>Lepidoptera</taxon>
        <taxon>Glossata</taxon>
        <taxon>Ditrysia</taxon>
        <taxon>Tineoidea</taxon>
        <taxon>Psychidae</taxon>
        <taxon>Oiketicinae</taxon>
        <taxon>Eumeta</taxon>
    </lineage>
</organism>
<gene>
    <name evidence="1" type="ORF">EVAR_5821_1</name>
</gene>
<name>A0A4C1T7E9_EUMVA</name>
<dbReference type="Proteomes" id="UP000299102">
    <property type="component" value="Unassembled WGS sequence"/>
</dbReference>
<proteinExistence type="predicted"/>
<reference evidence="1 2" key="1">
    <citation type="journal article" date="2019" name="Commun. Biol.">
        <title>The bagworm genome reveals a unique fibroin gene that provides high tensile strength.</title>
        <authorList>
            <person name="Kono N."/>
            <person name="Nakamura H."/>
            <person name="Ohtoshi R."/>
            <person name="Tomita M."/>
            <person name="Numata K."/>
            <person name="Arakawa K."/>
        </authorList>
    </citation>
    <scope>NUCLEOTIDE SEQUENCE [LARGE SCALE GENOMIC DNA]</scope>
</reference>